<gene>
    <name evidence="2" type="ORF">CDAR_434122</name>
</gene>
<organism evidence="2 3">
    <name type="scientific">Caerostris darwini</name>
    <dbReference type="NCBI Taxonomy" id="1538125"/>
    <lineage>
        <taxon>Eukaryota</taxon>
        <taxon>Metazoa</taxon>
        <taxon>Ecdysozoa</taxon>
        <taxon>Arthropoda</taxon>
        <taxon>Chelicerata</taxon>
        <taxon>Arachnida</taxon>
        <taxon>Araneae</taxon>
        <taxon>Araneomorphae</taxon>
        <taxon>Entelegynae</taxon>
        <taxon>Araneoidea</taxon>
        <taxon>Araneidae</taxon>
        <taxon>Caerostris</taxon>
    </lineage>
</organism>
<feature type="region of interest" description="Disordered" evidence="1">
    <location>
        <begin position="83"/>
        <end position="363"/>
    </location>
</feature>
<evidence type="ECO:0000256" key="1">
    <source>
        <dbReference type="SAM" id="MobiDB-lite"/>
    </source>
</evidence>
<feature type="region of interest" description="Disordered" evidence="1">
    <location>
        <begin position="498"/>
        <end position="524"/>
    </location>
</feature>
<dbReference type="EMBL" id="BPLQ01014614">
    <property type="protein sequence ID" value="GIY81432.1"/>
    <property type="molecule type" value="Genomic_DNA"/>
</dbReference>
<feature type="region of interest" description="Disordered" evidence="1">
    <location>
        <begin position="395"/>
        <end position="435"/>
    </location>
</feature>
<feature type="compositionally biased region" description="Basic and acidic residues" evidence="1">
    <location>
        <begin position="412"/>
        <end position="423"/>
    </location>
</feature>
<name>A0AAV4WF59_9ARAC</name>
<dbReference type="AlphaFoldDB" id="A0AAV4WF59"/>
<keyword evidence="3" id="KW-1185">Reference proteome</keyword>
<dbReference type="Proteomes" id="UP001054837">
    <property type="component" value="Unassembled WGS sequence"/>
</dbReference>
<feature type="compositionally biased region" description="Basic and acidic residues" evidence="1">
    <location>
        <begin position="202"/>
        <end position="239"/>
    </location>
</feature>
<protein>
    <submittedName>
        <fullName evidence="2">Uncharacterized protein</fullName>
    </submittedName>
</protein>
<feature type="compositionally biased region" description="Acidic residues" evidence="1">
    <location>
        <begin position="806"/>
        <end position="828"/>
    </location>
</feature>
<feature type="compositionally biased region" description="Basic residues" evidence="1">
    <location>
        <begin position="152"/>
        <end position="169"/>
    </location>
</feature>
<feature type="compositionally biased region" description="Basic and acidic residues" evidence="1">
    <location>
        <begin position="140"/>
        <end position="151"/>
    </location>
</feature>
<feature type="compositionally biased region" description="Basic residues" evidence="1">
    <location>
        <begin position="305"/>
        <end position="315"/>
    </location>
</feature>
<accession>A0AAV4WF59</accession>
<feature type="compositionally biased region" description="Basic and acidic residues" evidence="1">
    <location>
        <begin position="247"/>
        <end position="265"/>
    </location>
</feature>
<feature type="region of interest" description="Disordered" evidence="1">
    <location>
        <begin position="450"/>
        <end position="482"/>
    </location>
</feature>
<evidence type="ECO:0000313" key="2">
    <source>
        <dbReference type="EMBL" id="GIY81432.1"/>
    </source>
</evidence>
<feature type="compositionally biased region" description="Basic and acidic residues" evidence="1">
    <location>
        <begin position="450"/>
        <end position="462"/>
    </location>
</feature>
<feature type="region of interest" description="Disordered" evidence="1">
    <location>
        <begin position="782"/>
        <end position="896"/>
    </location>
</feature>
<sequence>MRQAPIIMISVQLKEFSFEQFDELNDKRFSPGAQKFEDDIDPHRILEEFNSNDFDKEFDDLTVPSFTDRNKIRKDAEEQISTSEYVSIPGESSLQNPNNTIHFKRHSNAHVREKPLFSIDKRNDRGRFQQSENEDEFLEEPARKPENFKNQKKDRHRNKMPGRFGKGKPGKVMLEEGGFAKGKPGKVMLEEGGFGKGKRGKDRLEEGEFGKDKPGKVMPEEGRFGKGKPGKDMLEEGRFGKAKHGKDRLEEGRFGKGKPGKDRLGKGRPGKGYNMMPDCCPPQKFAGRKKFKPPKFEYRFGPQKAKMRPGIRRKFKPDPGAEDEGRRMPGPGRFKDRKMHPLPKKPPPEEREAHKIANREDEDEWMLPNEMMFSDGYKRLFKKAVTESTIPETTTINCTTTASELSSTLPTENKKEESKRQTSDEDEFLENLKSGGFKAQMFHERLVNRAEAAPEKGKKRETSQTNPSTYRQGEKRRLIKKSINDSVLQANISTTEDVTNTTLSGSTEPSTTQTSKKRSIKRQVPNQQNGLHLVKLIYKIQEQQLESIFDNSNSTTTQKNVVPSPPSLSDKMKMQMLRSLGKSVGEKRLVPVIINQANGPDTTTNFATFASNQNSSPMAKYRSVTRKSYKVPMITEEPSSNELEQSLQEMKSLYHAFKAKNRDIAQELAEDSKQETERQTPNSIMKSDLAQELMERDLSNRIEVSSALSPSMQELMGASLVKNADSIERQQVGETGLEERPNSGERQNLNAKMYKFFSENSGGKNNDLGGFQSKALNYPAERVDRSVKTSAHEAKLRRTRNSLPNSDDEEVDESDNLDEETEDLEESTENSKENEEVEEEHRRDAGDGNSDSVSSDHVENANILTDDTNVDEDEDYEETDEQRDYGYTEFASEADA</sequence>
<feature type="compositionally biased region" description="Polar residues" evidence="1">
    <location>
        <begin position="83"/>
        <end position="101"/>
    </location>
</feature>
<feature type="compositionally biased region" description="Polar residues" evidence="1">
    <location>
        <begin position="402"/>
        <end position="411"/>
    </location>
</feature>
<feature type="compositionally biased region" description="Basic and acidic residues" evidence="1">
    <location>
        <begin position="346"/>
        <end position="359"/>
    </location>
</feature>
<feature type="compositionally biased region" description="Basic and acidic residues" evidence="1">
    <location>
        <begin position="782"/>
        <end position="796"/>
    </location>
</feature>
<reference evidence="2 3" key="1">
    <citation type="submission" date="2021-06" db="EMBL/GenBank/DDBJ databases">
        <title>Caerostris darwini draft genome.</title>
        <authorList>
            <person name="Kono N."/>
            <person name="Arakawa K."/>
        </authorList>
    </citation>
    <scope>NUCLEOTIDE SEQUENCE [LARGE SCALE GENOMIC DNA]</scope>
</reference>
<feature type="compositionally biased region" description="Polar residues" evidence="1">
    <location>
        <begin position="498"/>
        <end position="514"/>
    </location>
</feature>
<comment type="caution">
    <text evidence="2">The sequence shown here is derived from an EMBL/GenBank/DDBJ whole genome shotgun (WGS) entry which is preliminary data.</text>
</comment>
<feature type="compositionally biased region" description="Acidic residues" evidence="1">
    <location>
        <begin position="868"/>
        <end position="881"/>
    </location>
</feature>
<feature type="compositionally biased region" description="Basic and acidic residues" evidence="1">
    <location>
        <begin position="829"/>
        <end position="846"/>
    </location>
</feature>
<evidence type="ECO:0000313" key="3">
    <source>
        <dbReference type="Proteomes" id="UP001054837"/>
    </source>
</evidence>
<proteinExistence type="predicted"/>
<feature type="compositionally biased region" description="Basic and acidic residues" evidence="1">
    <location>
        <begin position="316"/>
        <end position="327"/>
    </location>
</feature>
<feature type="compositionally biased region" description="Basic and acidic residues" evidence="1">
    <location>
        <begin position="110"/>
        <end position="127"/>
    </location>
</feature>